<gene>
    <name evidence="9" type="primary">coaD</name>
    <name evidence="11" type="ORF">LPB072_18655</name>
    <name evidence="12" type="ORF">LPB72_05895</name>
</gene>
<dbReference type="AlphaFoldDB" id="A0A167IJF6"/>
<dbReference type="Proteomes" id="UP000185680">
    <property type="component" value="Chromosome"/>
</dbReference>
<dbReference type="NCBIfam" id="TIGR00125">
    <property type="entry name" value="cyt_tran_rel"/>
    <property type="match status" value="1"/>
</dbReference>
<evidence type="ECO:0000259" key="10">
    <source>
        <dbReference type="Pfam" id="PF01467"/>
    </source>
</evidence>
<keyword evidence="2 9" id="KW-0808">Transferase</keyword>
<feature type="binding site" evidence="9">
    <location>
        <begin position="100"/>
        <end position="102"/>
    </location>
    <ligand>
        <name>ATP</name>
        <dbReference type="ChEBI" id="CHEBI:30616"/>
    </ligand>
</feature>
<keyword evidence="5 9" id="KW-0067">ATP-binding</keyword>
<evidence type="ECO:0000313" key="13">
    <source>
        <dbReference type="Proteomes" id="UP000185657"/>
    </source>
</evidence>
<feature type="domain" description="Cytidyltransferase-like" evidence="10">
    <location>
        <begin position="17"/>
        <end position="145"/>
    </location>
</feature>
<keyword evidence="4 9" id="KW-0547">Nucleotide-binding</keyword>
<accession>A0A167IJF6</accession>
<keyword evidence="3 9" id="KW-0548">Nucleotidyltransferase</keyword>
<comment type="pathway">
    <text evidence="9">Cofactor biosynthesis; coenzyme A biosynthesis; CoA from (R)-pantothenate: step 4/5.</text>
</comment>
<dbReference type="GO" id="GO:0005737">
    <property type="term" value="C:cytoplasm"/>
    <property type="evidence" value="ECO:0007669"/>
    <property type="project" value="UniProtKB-SubCell"/>
</dbReference>
<keyword evidence="13" id="KW-1185">Reference proteome</keyword>
<feature type="binding site" evidence="9">
    <location>
        <position position="29"/>
    </location>
    <ligand>
        <name>ATP</name>
        <dbReference type="ChEBI" id="CHEBI:30616"/>
    </ligand>
</feature>
<dbReference type="Pfam" id="PF01467">
    <property type="entry name" value="CTP_transf_like"/>
    <property type="match status" value="1"/>
</dbReference>
<dbReference type="KEGG" id="hyl:LPB072_18655"/>
<feature type="binding site" evidence="9">
    <location>
        <position position="110"/>
    </location>
    <ligand>
        <name>ATP</name>
        <dbReference type="ChEBI" id="CHEBI:30616"/>
    </ligand>
</feature>
<dbReference type="OrthoDB" id="9806661at2"/>
<dbReference type="HAMAP" id="MF_00151">
    <property type="entry name" value="PPAT_bact"/>
    <property type="match status" value="1"/>
</dbReference>
<dbReference type="UniPathway" id="UPA00241">
    <property type="reaction ID" value="UER00355"/>
</dbReference>
<evidence type="ECO:0000256" key="8">
    <source>
        <dbReference type="ARBA" id="ARBA00029346"/>
    </source>
</evidence>
<evidence type="ECO:0000313" key="12">
    <source>
        <dbReference type="EMBL" id="OAD43036.1"/>
    </source>
</evidence>
<evidence type="ECO:0000313" key="11">
    <source>
        <dbReference type="EMBL" id="AOW14554.1"/>
    </source>
</evidence>
<evidence type="ECO:0000256" key="5">
    <source>
        <dbReference type="ARBA" id="ARBA00022840"/>
    </source>
</evidence>
<feature type="binding site" evidence="9">
    <location>
        <position position="53"/>
    </location>
    <ligand>
        <name>substrate</name>
    </ligand>
</feature>
<dbReference type="CDD" id="cd02163">
    <property type="entry name" value="PPAT"/>
    <property type="match status" value="1"/>
</dbReference>
<keyword evidence="7 9" id="KW-0173">Coenzyme A biosynthesis</keyword>
<evidence type="ECO:0000256" key="7">
    <source>
        <dbReference type="ARBA" id="ARBA00022993"/>
    </source>
</evidence>
<dbReference type="EMBL" id="CP017476">
    <property type="protein sequence ID" value="AOW14554.1"/>
    <property type="molecule type" value="Genomic_DNA"/>
</dbReference>
<dbReference type="RefSeq" id="WP_066087279.1">
    <property type="nucleotide sequence ID" value="NZ_CP017476.1"/>
</dbReference>
<comment type="cofactor">
    <cofactor evidence="9">
        <name>Mg(2+)</name>
        <dbReference type="ChEBI" id="CHEBI:18420"/>
    </cofactor>
</comment>
<evidence type="ECO:0000256" key="9">
    <source>
        <dbReference type="HAMAP-Rule" id="MF_00151"/>
    </source>
</evidence>
<evidence type="ECO:0000256" key="6">
    <source>
        <dbReference type="ARBA" id="ARBA00022842"/>
    </source>
</evidence>
<comment type="subunit">
    <text evidence="9">Homohexamer.</text>
</comment>
<feature type="binding site" evidence="9">
    <location>
        <position position="85"/>
    </location>
    <ligand>
        <name>substrate</name>
    </ligand>
</feature>
<evidence type="ECO:0000256" key="2">
    <source>
        <dbReference type="ARBA" id="ARBA00022679"/>
    </source>
</evidence>
<dbReference type="PANTHER" id="PTHR21342:SF1">
    <property type="entry name" value="PHOSPHOPANTETHEINE ADENYLYLTRANSFERASE"/>
    <property type="match status" value="1"/>
</dbReference>
<feature type="binding site" evidence="9">
    <location>
        <begin position="135"/>
        <end position="141"/>
    </location>
    <ligand>
        <name>ATP</name>
        <dbReference type="ChEBI" id="CHEBI:30616"/>
    </ligand>
</feature>
<dbReference type="EC" id="2.7.7.3" evidence="9"/>
<comment type="subcellular location">
    <subcellularLocation>
        <location evidence="9">Cytoplasm</location>
    </subcellularLocation>
</comment>
<dbReference type="EMBL" id="LVWD01000005">
    <property type="protein sequence ID" value="OAD43036.1"/>
    <property type="molecule type" value="Genomic_DNA"/>
</dbReference>
<keyword evidence="1 9" id="KW-0963">Cytoplasm</keyword>
<dbReference type="NCBIfam" id="TIGR01510">
    <property type="entry name" value="coaD_prev_kdtB"/>
    <property type="match status" value="1"/>
</dbReference>
<dbReference type="PANTHER" id="PTHR21342">
    <property type="entry name" value="PHOSPHOPANTETHEINE ADENYLYLTRANSFERASE"/>
    <property type="match status" value="1"/>
</dbReference>
<keyword evidence="6 9" id="KW-0460">Magnesium</keyword>
<evidence type="ECO:0000256" key="3">
    <source>
        <dbReference type="ARBA" id="ARBA00022695"/>
    </source>
</evidence>
<dbReference type="InterPro" id="IPR004821">
    <property type="entry name" value="Cyt_trans-like"/>
</dbReference>
<organism evidence="11 14">
    <name type="scientific">Hydrogenophaga crassostreae</name>
    <dbReference type="NCBI Taxonomy" id="1763535"/>
    <lineage>
        <taxon>Bacteria</taxon>
        <taxon>Pseudomonadati</taxon>
        <taxon>Pseudomonadota</taxon>
        <taxon>Betaproteobacteria</taxon>
        <taxon>Burkholderiales</taxon>
        <taxon>Comamonadaceae</taxon>
        <taxon>Hydrogenophaga</taxon>
    </lineage>
</organism>
<dbReference type="PRINTS" id="PR01020">
    <property type="entry name" value="LPSBIOSNTHSS"/>
</dbReference>
<name>A0A167IJF6_9BURK</name>
<sequence length="172" mass="18659">MKSALPSASGRGPRIAVYSGTFDPLTLGHEDVVRRSAGLFDEVILAVAVAHHKKTRFTLQERMAMATEATSGLGRIRVLPFEGLIMDFCREHSASAVVRGIRNMTDFDYEAQMAAMNRKLHPGVETVFLLPEAELQCISSTLVREIAMLGGDVSGMVSASVAECLRPQPLQA</sequence>
<dbReference type="STRING" id="1763535.LPB072_18655"/>
<comment type="function">
    <text evidence="9">Reversibly transfers an adenylyl group from ATP to 4'-phosphopantetheine, yielding dephospho-CoA (dPCoA) and pyrophosphate.</text>
</comment>
<comment type="similarity">
    <text evidence="9">Belongs to the bacterial CoaD family.</text>
</comment>
<evidence type="ECO:0000313" key="14">
    <source>
        <dbReference type="Proteomes" id="UP000185680"/>
    </source>
</evidence>
<dbReference type="InterPro" id="IPR014729">
    <property type="entry name" value="Rossmann-like_a/b/a_fold"/>
</dbReference>
<comment type="catalytic activity">
    <reaction evidence="8 9">
        <text>(R)-4'-phosphopantetheine + ATP + H(+) = 3'-dephospho-CoA + diphosphate</text>
        <dbReference type="Rhea" id="RHEA:19801"/>
        <dbReference type="ChEBI" id="CHEBI:15378"/>
        <dbReference type="ChEBI" id="CHEBI:30616"/>
        <dbReference type="ChEBI" id="CHEBI:33019"/>
        <dbReference type="ChEBI" id="CHEBI:57328"/>
        <dbReference type="ChEBI" id="CHEBI:61723"/>
        <dbReference type="EC" id="2.7.7.3"/>
    </reaction>
</comment>
<reference evidence="11 14" key="2">
    <citation type="submission" date="2016-10" db="EMBL/GenBank/DDBJ databases">
        <title>Hydorgenophaga sp. LPB0072 isolated from gastropod.</title>
        <authorList>
            <person name="Kim E."/>
            <person name="Yi H."/>
        </authorList>
    </citation>
    <scope>NUCLEOTIDE SEQUENCE [LARGE SCALE GENOMIC DNA]</scope>
    <source>
        <strain evidence="11 14">LPB0072</strain>
    </source>
</reference>
<protein>
    <recommendedName>
        <fullName evidence="9">Phosphopantetheine adenylyltransferase</fullName>
        <ecNumber evidence="9">2.7.7.3</ecNumber>
    </recommendedName>
    <alternativeName>
        <fullName evidence="9">Dephospho-CoA pyrophosphorylase</fullName>
    </alternativeName>
    <alternativeName>
        <fullName evidence="9">Pantetheine-phosphate adenylyltransferase</fullName>
        <shortName evidence="9">PPAT</shortName>
    </alternativeName>
</protein>
<feature type="binding site" evidence="9">
    <location>
        <begin position="21"/>
        <end position="22"/>
    </location>
    <ligand>
        <name>ATP</name>
        <dbReference type="ChEBI" id="CHEBI:30616"/>
    </ligand>
</feature>
<dbReference type="GO" id="GO:0004595">
    <property type="term" value="F:pantetheine-phosphate adenylyltransferase activity"/>
    <property type="evidence" value="ECO:0007669"/>
    <property type="project" value="UniProtKB-UniRule"/>
</dbReference>
<dbReference type="Proteomes" id="UP000185657">
    <property type="component" value="Unassembled WGS sequence"/>
</dbReference>
<dbReference type="GO" id="GO:0005524">
    <property type="term" value="F:ATP binding"/>
    <property type="evidence" value="ECO:0007669"/>
    <property type="project" value="UniProtKB-KW"/>
</dbReference>
<feature type="site" description="Transition state stabilizer" evidence="9">
    <location>
        <position position="29"/>
    </location>
</feature>
<reference evidence="12 13" key="1">
    <citation type="submission" date="2016-02" db="EMBL/GenBank/DDBJ databases">
        <title>Draft genome sequence of Hydrogenophaga sp. LPB0072.</title>
        <authorList>
            <person name="Shin S.-K."/>
            <person name="Yi H."/>
        </authorList>
    </citation>
    <scope>NUCLEOTIDE SEQUENCE [LARGE SCALE GENOMIC DNA]</scope>
    <source>
        <strain evidence="12 13">LPB0072</strain>
    </source>
</reference>
<evidence type="ECO:0000256" key="1">
    <source>
        <dbReference type="ARBA" id="ARBA00022490"/>
    </source>
</evidence>
<feature type="binding site" evidence="9">
    <location>
        <position position="99"/>
    </location>
    <ligand>
        <name>substrate</name>
    </ligand>
</feature>
<dbReference type="GO" id="GO:0015937">
    <property type="term" value="P:coenzyme A biosynthetic process"/>
    <property type="evidence" value="ECO:0007669"/>
    <property type="project" value="UniProtKB-UniRule"/>
</dbReference>
<feature type="binding site" evidence="9">
    <location>
        <position position="21"/>
    </location>
    <ligand>
        <name>substrate</name>
    </ligand>
</feature>
<evidence type="ECO:0000256" key="4">
    <source>
        <dbReference type="ARBA" id="ARBA00022741"/>
    </source>
</evidence>
<dbReference type="InterPro" id="IPR001980">
    <property type="entry name" value="PPAT"/>
</dbReference>
<dbReference type="Gene3D" id="3.40.50.620">
    <property type="entry name" value="HUPs"/>
    <property type="match status" value="1"/>
</dbReference>
<dbReference type="SUPFAM" id="SSF52374">
    <property type="entry name" value="Nucleotidylyl transferase"/>
    <property type="match status" value="1"/>
</dbReference>
<proteinExistence type="inferred from homology"/>